<proteinExistence type="predicted"/>
<evidence type="ECO:0000313" key="1">
    <source>
        <dbReference type="EMBL" id="CDW29290.1"/>
    </source>
</evidence>
<dbReference type="EMBL" id="HACA01011929">
    <property type="protein sequence ID" value="CDW29290.1"/>
    <property type="molecule type" value="Transcribed_RNA"/>
</dbReference>
<name>A0A0K2TTY9_LEPSM</name>
<reference evidence="1" key="1">
    <citation type="submission" date="2014-05" db="EMBL/GenBank/DDBJ databases">
        <authorList>
            <person name="Chronopoulou M."/>
        </authorList>
    </citation>
    <scope>NUCLEOTIDE SEQUENCE</scope>
    <source>
        <tissue evidence="1">Whole organism</tissue>
    </source>
</reference>
<organism evidence="1">
    <name type="scientific">Lepeophtheirus salmonis</name>
    <name type="common">Salmon louse</name>
    <name type="synonym">Caligus salmonis</name>
    <dbReference type="NCBI Taxonomy" id="72036"/>
    <lineage>
        <taxon>Eukaryota</taxon>
        <taxon>Metazoa</taxon>
        <taxon>Ecdysozoa</taxon>
        <taxon>Arthropoda</taxon>
        <taxon>Crustacea</taxon>
        <taxon>Multicrustacea</taxon>
        <taxon>Hexanauplia</taxon>
        <taxon>Copepoda</taxon>
        <taxon>Siphonostomatoida</taxon>
        <taxon>Caligidae</taxon>
        <taxon>Lepeophtheirus</taxon>
    </lineage>
</organism>
<accession>A0A0K2TTY9</accession>
<sequence length="14" mass="1521">MFCGLISKCATFLS</sequence>
<protein>
    <submittedName>
        <fullName evidence="1">Uncharacterized protein</fullName>
    </submittedName>
</protein>